<proteinExistence type="predicted"/>
<sequence>MVNIESSKLNLQNPRSSHNMPPSHDLIFYASVSSIKIESSHPRLSSSSTACRNKQPYLQVLKLSATSHPPPASIHNIFRITLQVLPCYPD</sequence>
<feature type="compositionally biased region" description="Polar residues" evidence="1">
    <location>
        <begin position="1"/>
        <end position="20"/>
    </location>
</feature>
<keyword evidence="3" id="KW-1185">Reference proteome</keyword>
<evidence type="ECO:0000313" key="2">
    <source>
        <dbReference type="EMBL" id="CAH1444927.1"/>
    </source>
</evidence>
<gene>
    <name evidence="2" type="ORF">LVIROSA_LOCUS30726</name>
</gene>
<comment type="caution">
    <text evidence="2">The sequence shown here is derived from an EMBL/GenBank/DDBJ whole genome shotgun (WGS) entry which is preliminary data.</text>
</comment>
<reference evidence="2 3" key="1">
    <citation type="submission" date="2022-01" db="EMBL/GenBank/DDBJ databases">
        <authorList>
            <person name="Xiong W."/>
            <person name="Schranz E."/>
        </authorList>
    </citation>
    <scope>NUCLEOTIDE SEQUENCE [LARGE SCALE GENOMIC DNA]</scope>
</reference>
<evidence type="ECO:0000313" key="3">
    <source>
        <dbReference type="Proteomes" id="UP001157418"/>
    </source>
</evidence>
<name>A0AAU9P4B1_9ASTR</name>
<dbReference type="EMBL" id="CAKMRJ010005523">
    <property type="protein sequence ID" value="CAH1444927.1"/>
    <property type="molecule type" value="Genomic_DNA"/>
</dbReference>
<accession>A0AAU9P4B1</accession>
<protein>
    <submittedName>
        <fullName evidence="2">Uncharacterized protein</fullName>
    </submittedName>
</protein>
<organism evidence="2 3">
    <name type="scientific">Lactuca virosa</name>
    <dbReference type="NCBI Taxonomy" id="75947"/>
    <lineage>
        <taxon>Eukaryota</taxon>
        <taxon>Viridiplantae</taxon>
        <taxon>Streptophyta</taxon>
        <taxon>Embryophyta</taxon>
        <taxon>Tracheophyta</taxon>
        <taxon>Spermatophyta</taxon>
        <taxon>Magnoliopsida</taxon>
        <taxon>eudicotyledons</taxon>
        <taxon>Gunneridae</taxon>
        <taxon>Pentapetalae</taxon>
        <taxon>asterids</taxon>
        <taxon>campanulids</taxon>
        <taxon>Asterales</taxon>
        <taxon>Asteraceae</taxon>
        <taxon>Cichorioideae</taxon>
        <taxon>Cichorieae</taxon>
        <taxon>Lactucinae</taxon>
        <taxon>Lactuca</taxon>
    </lineage>
</organism>
<evidence type="ECO:0000256" key="1">
    <source>
        <dbReference type="SAM" id="MobiDB-lite"/>
    </source>
</evidence>
<dbReference type="AlphaFoldDB" id="A0AAU9P4B1"/>
<feature type="region of interest" description="Disordered" evidence="1">
    <location>
        <begin position="1"/>
        <end position="22"/>
    </location>
</feature>
<dbReference type="Proteomes" id="UP001157418">
    <property type="component" value="Unassembled WGS sequence"/>
</dbReference>